<organism evidence="4 5">
    <name type="scientific">Virgibacillus salarius</name>
    <dbReference type="NCBI Taxonomy" id="447199"/>
    <lineage>
        <taxon>Bacteria</taxon>
        <taxon>Bacillati</taxon>
        <taxon>Bacillota</taxon>
        <taxon>Bacilli</taxon>
        <taxon>Bacillales</taxon>
        <taxon>Bacillaceae</taxon>
        <taxon>Virgibacillus</taxon>
    </lineage>
</organism>
<accession>A0A941DYA8</accession>
<keyword evidence="5" id="KW-1185">Reference proteome</keyword>
<dbReference type="PROSITE" id="PS01031">
    <property type="entry name" value="SHSP"/>
    <property type="match status" value="1"/>
</dbReference>
<evidence type="ECO:0000313" key="4">
    <source>
        <dbReference type="EMBL" id="MBR7797916.1"/>
    </source>
</evidence>
<dbReference type="AlphaFoldDB" id="A0A941DYA8"/>
<dbReference type="InterPro" id="IPR008978">
    <property type="entry name" value="HSP20-like_chaperone"/>
</dbReference>
<dbReference type="PANTHER" id="PTHR11527">
    <property type="entry name" value="HEAT-SHOCK PROTEIN 20 FAMILY MEMBER"/>
    <property type="match status" value="1"/>
</dbReference>
<dbReference type="EMBL" id="JAGSOT010000076">
    <property type="protein sequence ID" value="MBR7797916.1"/>
    <property type="molecule type" value="Genomic_DNA"/>
</dbReference>
<comment type="caution">
    <text evidence="4">The sequence shown here is derived from an EMBL/GenBank/DDBJ whole genome shotgun (WGS) entry which is preliminary data.</text>
</comment>
<dbReference type="Proteomes" id="UP000675284">
    <property type="component" value="Unassembled WGS sequence"/>
</dbReference>
<evidence type="ECO:0000313" key="5">
    <source>
        <dbReference type="Proteomes" id="UP000675284"/>
    </source>
</evidence>
<dbReference type="InterPro" id="IPR031107">
    <property type="entry name" value="Small_HSP"/>
</dbReference>
<dbReference type="InterPro" id="IPR002068">
    <property type="entry name" value="A-crystallin/Hsp20_dom"/>
</dbReference>
<dbReference type="SUPFAM" id="SSF49764">
    <property type="entry name" value="HSP20-like chaperones"/>
    <property type="match status" value="1"/>
</dbReference>
<dbReference type="Gene3D" id="2.60.40.790">
    <property type="match status" value="1"/>
</dbReference>
<name>A0A941DYA8_9BACI</name>
<sequence>MDNNDNRLKRVERNPFHGLMEQMDAFFNESAKNFNSLVKRPLNVHTYETKSNVIVEAELPGYKRDQIQLEIIGNQLRIAVEEFSSNEQERSYRGQRAERTITIPFTISEKETKADLNNGILQITIPKKNSSRRFIDIND</sequence>
<dbReference type="CDD" id="cd06464">
    <property type="entry name" value="ACD_sHsps-like"/>
    <property type="match status" value="1"/>
</dbReference>
<gene>
    <name evidence="4" type="ORF">KCX74_17975</name>
</gene>
<dbReference type="RefSeq" id="WP_051388387.1">
    <property type="nucleotide sequence ID" value="NZ_BAAACY010000145.1"/>
</dbReference>
<reference evidence="4" key="1">
    <citation type="submission" date="2021-04" db="EMBL/GenBank/DDBJ databases">
        <title>Isolation and polyphasic classification of algal microorganism.</title>
        <authorList>
            <person name="Wang S."/>
        </authorList>
    </citation>
    <scope>NUCLEOTIDE SEQUENCE</scope>
    <source>
        <strain evidence="4">720a</strain>
    </source>
</reference>
<dbReference type="Pfam" id="PF00011">
    <property type="entry name" value="HSP20"/>
    <property type="match status" value="1"/>
</dbReference>
<feature type="domain" description="SHSP" evidence="3">
    <location>
        <begin position="33"/>
        <end position="139"/>
    </location>
</feature>
<evidence type="ECO:0000256" key="1">
    <source>
        <dbReference type="PROSITE-ProRule" id="PRU00285"/>
    </source>
</evidence>
<evidence type="ECO:0000259" key="3">
    <source>
        <dbReference type="PROSITE" id="PS01031"/>
    </source>
</evidence>
<protein>
    <submittedName>
        <fullName evidence="4">Hsp20/alpha crystallin family protein</fullName>
    </submittedName>
</protein>
<proteinExistence type="inferred from homology"/>
<comment type="similarity">
    <text evidence="1 2">Belongs to the small heat shock protein (HSP20) family.</text>
</comment>
<evidence type="ECO:0000256" key="2">
    <source>
        <dbReference type="RuleBase" id="RU003616"/>
    </source>
</evidence>